<dbReference type="Proteomes" id="UP000825051">
    <property type="component" value="Chromosome"/>
</dbReference>
<proteinExistence type="predicted"/>
<evidence type="ECO:0000313" key="2">
    <source>
        <dbReference type="EMBL" id="QYM77555.1"/>
    </source>
</evidence>
<dbReference type="EMBL" id="CP080507">
    <property type="protein sequence ID" value="QYM77555.1"/>
    <property type="molecule type" value="Genomic_DNA"/>
</dbReference>
<accession>A0A8F9TSZ2</accession>
<feature type="transmembrane region" description="Helical" evidence="1">
    <location>
        <begin position="30"/>
        <end position="54"/>
    </location>
</feature>
<dbReference type="KEGG" id="ole:K0B96_09460"/>
<organism evidence="2 3">
    <name type="scientific">Horticoccus luteus</name>
    <dbReference type="NCBI Taxonomy" id="2862869"/>
    <lineage>
        <taxon>Bacteria</taxon>
        <taxon>Pseudomonadati</taxon>
        <taxon>Verrucomicrobiota</taxon>
        <taxon>Opitutia</taxon>
        <taxon>Opitutales</taxon>
        <taxon>Opitutaceae</taxon>
        <taxon>Horticoccus</taxon>
    </lineage>
</organism>
<evidence type="ECO:0000256" key="1">
    <source>
        <dbReference type="SAM" id="Phobius"/>
    </source>
</evidence>
<reference evidence="2" key="1">
    <citation type="submission" date="2021-08" db="EMBL/GenBank/DDBJ databases">
        <title>Genome of a novel bacterium of the phylum Verrucomicrobia, Oleiharenicola sp. KSB-15.</title>
        <authorList>
            <person name="Chung J.-H."/>
            <person name="Ahn J.-H."/>
            <person name="Yoon Y."/>
            <person name="Kim D.-Y."/>
            <person name="An S.-H."/>
            <person name="Park I."/>
            <person name="Yeon J."/>
        </authorList>
    </citation>
    <scope>NUCLEOTIDE SEQUENCE</scope>
    <source>
        <strain evidence="2">KSB-15</strain>
    </source>
</reference>
<evidence type="ECO:0000313" key="3">
    <source>
        <dbReference type="Proteomes" id="UP000825051"/>
    </source>
</evidence>
<name>A0A8F9TSZ2_9BACT</name>
<dbReference type="RefSeq" id="WP_220160660.1">
    <property type="nucleotide sequence ID" value="NZ_CP080507.1"/>
</dbReference>
<keyword evidence="1" id="KW-0812">Transmembrane</keyword>
<keyword evidence="1" id="KW-0472">Membrane</keyword>
<gene>
    <name evidence="2" type="ORF">K0B96_09460</name>
</gene>
<sequence>MNRLKQIYLTVFTLFFRAAADSWTASINAWKGVVGVTMIEWAILVAVNAWLQWWLGTKLLFGLEKWAFYALFLLSFGVNYYALITRGFGIQYEQDFSTLPKRERTSRLVIGISTVVVIVGLLVVSFYTARPGAPR</sequence>
<feature type="transmembrane region" description="Helical" evidence="1">
    <location>
        <begin position="108"/>
        <end position="129"/>
    </location>
</feature>
<feature type="transmembrane region" description="Helical" evidence="1">
    <location>
        <begin position="66"/>
        <end position="88"/>
    </location>
</feature>
<keyword evidence="3" id="KW-1185">Reference proteome</keyword>
<dbReference type="AlphaFoldDB" id="A0A8F9TSZ2"/>
<keyword evidence="1" id="KW-1133">Transmembrane helix</keyword>
<protein>
    <submittedName>
        <fullName evidence="2">Uncharacterized protein</fullName>
    </submittedName>
</protein>